<reference evidence="3" key="2">
    <citation type="journal article" date="2011" name="Proc. Natl. Acad. Sci. U.S.A.">
        <title>Obligate biotrophy features unraveled by the genomic analysis of rust fungi.</title>
        <authorList>
            <person name="Duplessis S."/>
            <person name="Cuomo C.A."/>
            <person name="Lin Y.-C."/>
            <person name="Aerts A."/>
            <person name="Tisserant E."/>
            <person name="Veneault-Fourrey C."/>
            <person name="Joly D.L."/>
            <person name="Hacquard S."/>
            <person name="Amselem J."/>
            <person name="Cantarel B.L."/>
            <person name="Chiu R."/>
            <person name="Coutinho P.M."/>
            <person name="Feau N."/>
            <person name="Field M."/>
            <person name="Frey P."/>
            <person name="Gelhaye E."/>
            <person name="Goldberg J."/>
            <person name="Grabherr M.G."/>
            <person name="Kodira C.D."/>
            <person name="Kohler A."/>
            <person name="Kuees U."/>
            <person name="Lindquist E.A."/>
            <person name="Lucas S.M."/>
            <person name="Mago R."/>
            <person name="Mauceli E."/>
            <person name="Morin E."/>
            <person name="Murat C."/>
            <person name="Pangilinan J.L."/>
            <person name="Park R."/>
            <person name="Pearson M."/>
            <person name="Quesneville H."/>
            <person name="Rouhier N."/>
            <person name="Sakthikumar S."/>
            <person name="Salamov A.A."/>
            <person name="Schmutz J."/>
            <person name="Selles B."/>
            <person name="Shapiro H."/>
            <person name="Tanguay P."/>
            <person name="Tuskan G.A."/>
            <person name="Henrissat B."/>
            <person name="Van de Peer Y."/>
            <person name="Rouze P."/>
            <person name="Ellis J.G."/>
            <person name="Dodds P.N."/>
            <person name="Schein J.E."/>
            <person name="Zhong S."/>
            <person name="Hamelin R.C."/>
            <person name="Grigoriev I.V."/>
            <person name="Szabo L.J."/>
            <person name="Martin F."/>
        </authorList>
    </citation>
    <scope>NUCLEOTIDE SEQUENCE [LARGE SCALE GENOMIC DNA]</scope>
    <source>
        <strain evidence="3">CRL 75-36-700-3 / race SCCL</strain>
    </source>
</reference>
<dbReference type="HOGENOM" id="CLU_044627_1_0_1"/>
<feature type="compositionally biased region" description="Basic and acidic residues" evidence="1">
    <location>
        <begin position="99"/>
        <end position="110"/>
    </location>
</feature>
<reference key="1">
    <citation type="submission" date="2007-01" db="EMBL/GenBank/DDBJ databases">
        <title>The Genome Sequence of Puccinia graminis f. sp. tritici Strain CRL 75-36-700-3.</title>
        <authorList>
            <consortium name="The Broad Institute Genome Sequencing Platform"/>
            <person name="Birren B."/>
            <person name="Lander E."/>
            <person name="Galagan J."/>
            <person name="Nusbaum C."/>
            <person name="Devon K."/>
            <person name="Cuomo C."/>
            <person name="Jaffe D."/>
            <person name="Butler J."/>
            <person name="Alvarez P."/>
            <person name="Gnerre S."/>
            <person name="Grabherr M."/>
            <person name="Mauceli E."/>
            <person name="Brockman W."/>
            <person name="Young S."/>
            <person name="LaButti K."/>
            <person name="Sykes S."/>
            <person name="DeCaprio D."/>
            <person name="Crawford M."/>
            <person name="Koehrsen M."/>
            <person name="Engels R."/>
            <person name="Montgomery P."/>
            <person name="Pearson M."/>
            <person name="Howarth C."/>
            <person name="Larson L."/>
            <person name="White J."/>
            <person name="Zeng Q."/>
            <person name="Kodira C."/>
            <person name="Yandava C."/>
            <person name="Alvarado L."/>
            <person name="O'Leary S."/>
            <person name="Szabo L."/>
            <person name="Dean R."/>
            <person name="Schein J."/>
        </authorList>
    </citation>
    <scope>NUCLEOTIDE SEQUENCE</scope>
    <source>
        <strain>CRL 75-36-700-3</strain>
    </source>
</reference>
<dbReference type="AlphaFoldDB" id="E3JW26"/>
<protein>
    <submittedName>
        <fullName evidence="2">Uncharacterized protein</fullName>
    </submittedName>
</protein>
<gene>
    <name evidence="2" type="ORF">PGTG_02692</name>
</gene>
<dbReference type="EMBL" id="DS178265">
    <property type="protein sequence ID" value="EFP76251.2"/>
    <property type="molecule type" value="Genomic_DNA"/>
</dbReference>
<name>E3JW26_PUCGT</name>
<dbReference type="RefSeq" id="XP_003320670.2">
    <property type="nucleotide sequence ID" value="XM_003320622.2"/>
</dbReference>
<keyword evidence="3" id="KW-1185">Reference proteome</keyword>
<dbReference type="VEuPathDB" id="FungiDB:PGTG_02692"/>
<sequence>MYLFQIDFIPTTKAPLEDNKYIQPADPAEAKVLKPEHQLKCCSPARLTQTDLGWGAGVQVSPRVPAIDPTLDWPDETNHPPFQEHFLGTNANGGDDDSEHQTKSNDKRLPDPLPLTWGATQRCHRYDMLYIVIHGRYGQIPYLWQRWATPGNLTTIGAGLIGEVQAQLNLTEANMQLANQLFQATEDEKWRLNVLFFVHLLAKTPTAGQLDSPVVSAGVASGQPTPFTFSNHIKCFMRDKLRQILVKGNVDAYTRTMTLSDSTPIKRTPLLMLKAHIQSQDAVFHRDYLPPGFPKSIDACLAVVEKIRKLMKSEKGLLRTLLLYNIKEMNHRPIDGAVPSLDGLVVVIDHNMASRKQLRAVDEIQQSYPDSVKTNLAFLRLYTVVHLIHRDPTQNISQWELIDQQIEYVKNQNHKLFGQKKNFDCIEHEDIRVPSEEDVEEEIRLMSSGDRSHGQSNPFD</sequence>
<feature type="region of interest" description="Disordered" evidence="1">
    <location>
        <begin position="437"/>
        <end position="460"/>
    </location>
</feature>
<accession>E3JW26</accession>
<evidence type="ECO:0000313" key="2">
    <source>
        <dbReference type="EMBL" id="EFP76251.2"/>
    </source>
</evidence>
<dbReference type="InParanoid" id="E3JW26"/>
<evidence type="ECO:0000256" key="1">
    <source>
        <dbReference type="SAM" id="MobiDB-lite"/>
    </source>
</evidence>
<dbReference type="GeneID" id="10533981"/>
<dbReference type="KEGG" id="pgr:PGTG_02692"/>
<dbReference type="Proteomes" id="UP000008783">
    <property type="component" value="Unassembled WGS sequence"/>
</dbReference>
<evidence type="ECO:0000313" key="3">
    <source>
        <dbReference type="Proteomes" id="UP000008783"/>
    </source>
</evidence>
<proteinExistence type="predicted"/>
<feature type="region of interest" description="Disordered" evidence="1">
    <location>
        <begin position="67"/>
        <end position="112"/>
    </location>
</feature>
<organism evidence="2 3">
    <name type="scientific">Puccinia graminis f. sp. tritici (strain CRL 75-36-700-3 / race SCCL)</name>
    <name type="common">Black stem rust fungus</name>
    <dbReference type="NCBI Taxonomy" id="418459"/>
    <lineage>
        <taxon>Eukaryota</taxon>
        <taxon>Fungi</taxon>
        <taxon>Dikarya</taxon>
        <taxon>Basidiomycota</taxon>
        <taxon>Pucciniomycotina</taxon>
        <taxon>Pucciniomycetes</taxon>
        <taxon>Pucciniales</taxon>
        <taxon>Pucciniaceae</taxon>
        <taxon>Puccinia</taxon>
    </lineage>
</organism>